<evidence type="ECO:0000313" key="7">
    <source>
        <dbReference type="Proteomes" id="UP000321899"/>
    </source>
</evidence>
<dbReference type="GO" id="GO:0009253">
    <property type="term" value="P:peptidoglycan catabolic process"/>
    <property type="evidence" value="ECO:0007669"/>
    <property type="project" value="InterPro"/>
</dbReference>
<feature type="chain" id="PRO_5024288448" description="N-acetylmuramoyl-L-alanine amidase" evidence="4">
    <location>
        <begin position="21"/>
        <end position="227"/>
    </location>
</feature>
<keyword evidence="3" id="KW-0378">Hydrolase</keyword>
<feature type="signal peptide" evidence="4">
    <location>
        <begin position="1"/>
        <end position="20"/>
    </location>
</feature>
<dbReference type="OrthoDB" id="9806267at2"/>
<dbReference type="SUPFAM" id="SSF53187">
    <property type="entry name" value="Zn-dependent exopeptidases"/>
    <property type="match status" value="1"/>
</dbReference>
<keyword evidence="7" id="KW-1185">Reference proteome</keyword>
<dbReference type="Gene3D" id="3.40.630.40">
    <property type="entry name" value="Zn-dependent exopeptidases"/>
    <property type="match status" value="1"/>
</dbReference>
<evidence type="ECO:0000313" key="6">
    <source>
        <dbReference type="EMBL" id="TYT75999.1"/>
    </source>
</evidence>
<reference evidence="6 7" key="1">
    <citation type="submission" date="2019-06" db="EMBL/GenBank/DDBJ databases">
        <title>Desulfobotulus mexicanus sp. nov., a novel sulfate-reducing bacterium isolated from the sediment of an alkaline crater lake in Mexico.</title>
        <authorList>
            <person name="Hirschler-Rea A."/>
        </authorList>
    </citation>
    <scope>NUCLEOTIDE SEQUENCE [LARGE SCALE GENOMIC DNA]</scope>
    <source>
        <strain evidence="6 7">PAR22N</strain>
    </source>
</reference>
<evidence type="ECO:0000256" key="2">
    <source>
        <dbReference type="ARBA" id="ARBA00011901"/>
    </source>
</evidence>
<organism evidence="6 7">
    <name type="scientific">Desulfobotulus mexicanus</name>
    <dbReference type="NCBI Taxonomy" id="2586642"/>
    <lineage>
        <taxon>Bacteria</taxon>
        <taxon>Pseudomonadati</taxon>
        <taxon>Thermodesulfobacteriota</taxon>
        <taxon>Desulfobacteria</taxon>
        <taxon>Desulfobacterales</taxon>
        <taxon>Desulfobacteraceae</taxon>
        <taxon>Desulfobotulus</taxon>
    </lineage>
</organism>
<dbReference type="CDD" id="cd02696">
    <property type="entry name" value="MurNAc-LAA"/>
    <property type="match status" value="1"/>
</dbReference>
<feature type="domain" description="MurNAc-LAA" evidence="5">
    <location>
        <begin position="91"/>
        <end position="219"/>
    </location>
</feature>
<dbReference type="Proteomes" id="UP000321899">
    <property type="component" value="Unassembled WGS sequence"/>
</dbReference>
<dbReference type="PROSITE" id="PS51257">
    <property type="entry name" value="PROKAR_LIPOPROTEIN"/>
    <property type="match status" value="1"/>
</dbReference>
<keyword evidence="4" id="KW-0732">Signal</keyword>
<dbReference type="GO" id="GO:0030288">
    <property type="term" value="C:outer membrane-bounded periplasmic space"/>
    <property type="evidence" value="ECO:0007669"/>
    <property type="project" value="TreeGrafter"/>
</dbReference>
<evidence type="ECO:0000256" key="3">
    <source>
        <dbReference type="ARBA" id="ARBA00022801"/>
    </source>
</evidence>
<evidence type="ECO:0000259" key="5">
    <source>
        <dbReference type="SMART" id="SM00646"/>
    </source>
</evidence>
<dbReference type="EMBL" id="VDMB01000001">
    <property type="protein sequence ID" value="TYT75999.1"/>
    <property type="molecule type" value="Genomic_DNA"/>
</dbReference>
<evidence type="ECO:0000256" key="4">
    <source>
        <dbReference type="SAM" id="SignalP"/>
    </source>
</evidence>
<comment type="catalytic activity">
    <reaction evidence="1">
        <text>Hydrolyzes the link between N-acetylmuramoyl residues and L-amino acid residues in certain cell-wall glycopeptides.</text>
        <dbReference type="EC" id="3.5.1.28"/>
    </reaction>
</comment>
<dbReference type="InterPro" id="IPR002508">
    <property type="entry name" value="MurNAc-LAA_cat"/>
</dbReference>
<dbReference type="EC" id="3.5.1.28" evidence="2"/>
<dbReference type="RefSeq" id="WP_139444918.1">
    <property type="nucleotide sequence ID" value="NZ_VDMB01000001.1"/>
</dbReference>
<dbReference type="AlphaFoldDB" id="A0A5Q4VE69"/>
<sequence>MRNKYAFFLSLILASTLACACTASGFQDRKAIIMLDPGHGGNDTGVKGPDGSTEKSICFLLAKKISKKLRDNNRILLTREGDHNPDPVQRTAAANRGKADLFVSLHTDGSAPQISGIIRIIHLPPHISQHTDSGIWDEGHRLHREQSIRLANSLAKTMENKNLPQRIRIMEADLFLLKPLTMPAVLVETGNLRSPRDALWLADPDNQNTLAEAIANGIDRFIDSMVH</sequence>
<evidence type="ECO:0000256" key="1">
    <source>
        <dbReference type="ARBA" id="ARBA00001561"/>
    </source>
</evidence>
<proteinExistence type="predicted"/>
<dbReference type="GO" id="GO:0008745">
    <property type="term" value="F:N-acetylmuramoyl-L-alanine amidase activity"/>
    <property type="evidence" value="ECO:0007669"/>
    <property type="project" value="UniProtKB-EC"/>
</dbReference>
<dbReference type="InterPro" id="IPR050695">
    <property type="entry name" value="N-acetylmuramoyl_amidase_3"/>
</dbReference>
<protein>
    <recommendedName>
        <fullName evidence="2">N-acetylmuramoyl-L-alanine amidase</fullName>
        <ecNumber evidence="2">3.5.1.28</ecNumber>
    </recommendedName>
</protein>
<comment type="caution">
    <text evidence="6">The sequence shown here is derived from an EMBL/GenBank/DDBJ whole genome shotgun (WGS) entry which is preliminary data.</text>
</comment>
<gene>
    <name evidence="6" type="ORF">FIM25_00120</name>
</gene>
<dbReference type="Pfam" id="PF01520">
    <property type="entry name" value="Amidase_3"/>
    <property type="match status" value="1"/>
</dbReference>
<name>A0A5Q4VE69_9BACT</name>
<dbReference type="SMART" id="SM00646">
    <property type="entry name" value="Ami_3"/>
    <property type="match status" value="1"/>
</dbReference>
<accession>A0A5Q4VE69</accession>
<dbReference type="PANTHER" id="PTHR30404:SF0">
    <property type="entry name" value="N-ACETYLMURAMOYL-L-ALANINE AMIDASE AMIC"/>
    <property type="match status" value="1"/>
</dbReference>
<dbReference type="PANTHER" id="PTHR30404">
    <property type="entry name" value="N-ACETYLMURAMOYL-L-ALANINE AMIDASE"/>
    <property type="match status" value="1"/>
</dbReference>